<dbReference type="Pfam" id="PF00768">
    <property type="entry name" value="Peptidase_S11"/>
    <property type="match status" value="1"/>
</dbReference>
<name>A0A327JEF2_9HYPH</name>
<dbReference type="SUPFAM" id="SSF110997">
    <property type="entry name" value="Sporulation related repeat"/>
    <property type="match status" value="1"/>
</dbReference>
<evidence type="ECO:0000256" key="3">
    <source>
        <dbReference type="ARBA" id="ARBA00022801"/>
    </source>
</evidence>
<dbReference type="InterPro" id="IPR007730">
    <property type="entry name" value="SPOR-like_dom"/>
</dbReference>
<dbReference type="Pfam" id="PF05036">
    <property type="entry name" value="SPOR"/>
    <property type="match status" value="1"/>
</dbReference>
<dbReference type="InterPro" id="IPR001967">
    <property type="entry name" value="Peptidase_S11_N"/>
</dbReference>
<dbReference type="Proteomes" id="UP000249299">
    <property type="component" value="Unassembled WGS sequence"/>
</dbReference>
<dbReference type="GO" id="GO:0071555">
    <property type="term" value="P:cell wall organization"/>
    <property type="evidence" value="ECO:0007669"/>
    <property type="project" value="UniProtKB-KW"/>
</dbReference>
<dbReference type="PRINTS" id="PR00725">
    <property type="entry name" value="DADACBPTASE1"/>
</dbReference>
<gene>
    <name evidence="11" type="ORF">CH339_20970</name>
</gene>
<feature type="active site" description="Proton acceptor" evidence="7">
    <location>
        <position position="48"/>
    </location>
</feature>
<dbReference type="PANTHER" id="PTHR21581:SF6">
    <property type="entry name" value="TRAFFICKING PROTEIN PARTICLE COMPLEX SUBUNIT 12"/>
    <property type="match status" value="1"/>
</dbReference>
<evidence type="ECO:0000313" key="11">
    <source>
        <dbReference type="EMBL" id="RAI24810.1"/>
    </source>
</evidence>
<dbReference type="Gene3D" id="3.40.710.10">
    <property type="entry name" value="DD-peptidase/beta-lactamase superfamily"/>
    <property type="match status" value="1"/>
</dbReference>
<comment type="similarity">
    <text evidence="1 9">Belongs to the peptidase S11 family.</text>
</comment>
<organism evidence="11 12">
    <name type="scientific">Rhodobium orientis</name>
    <dbReference type="NCBI Taxonomy" id="34017"/>
    <lineage>
        <taxon>Bacteria</taxon>
        <taxon>Pseudomonadati</taxon>
        <taxon>Pseudomonadota</taxon>
        <taxon>Alphaproteobacteria</taxon>
        <taxon>Hyphomicrobiales</taxon>
        <taxon>Rhodobiaceae</taxon>
        <taxon>Rhodobium</taxon>
    </lineage>
</organism>
<dbReference type="GO" id="GO:0008360">
    <property type="term" value="P:regulation of cell shape"/>
    <property type="evidence" value="ECO:0007669"/>
    <property type="project" value="UniProtKB-KW"/>
</dbReference>
<keyword evidence="3" id="KW-0378">Hydrolase</keyword>
<protein>
    <recommendedName>
        <fullName evidence="10">SPOR domain-containing protein</fullName>
    </recommendedName>
</protein>
<keyword evidence="12" id="KW-1185">Reference proteome</keyword>
<dbReference type="InterPro" id="IPR036680">
    <property type="entry name" value="SPOR-like_sf"/>
</dbReference>
<dbReference type="InterPro" id="IPR018044">
    <property type="entry name" value="Peptidase_S11"/>
</dbReference>
<dbReference type="GO" id="GO:0009252">
    <property type="term" value="P:peptidoglycan biosynthetic process"/>
    <property type="evidence" value="ECO:0007669"/>
    <property type="project" value="UniProtKB-KW"/>
</dbReference>
<evidence type="ECO:0000256" key="1">
    <source>
        <dbReference type="ARBA" id="ARBA00007164"/>
    </source>
</evidence>
<dbReference type="EMBL" id="NPEV01000066">
    <property type="protein sequence ID" value="RAI24810.1"/>
    <property type="molecule type" value="Genomic_DNA"/>
</dbReference>
<dbReference type="GO" id="GO:0042834">
    <property type="term" value="F:peptidoglycan binding"/>
    <property type="evidence" value="ECO:0007669"/>
    <property type="project" value="InterPro"/>
</dbReference>
<evidence type="ECO:0000256" key="2">
    <source>
        <dbReference type="ARBA" id="ARBA00022729"/>
    </source>
</evidence>
<dbReference type="OrthoDB" id="5291989at2"/>
<dbReference type="SUPFAM" id="SSF56601">
    <property type="entry name" value="beta-lactamase/transpeptidase-like"/>
    <property type="match status" value="1"/>
</dbReference>
<evidence type="ECO:0000256" key="8">
    <source>
        <dbReference type="PIRSR" id="PIRSR618044-2"/>
    </source>
</evidence>
<dbReference type="RefSeq" id="WP_111436370.1">
    <property type="nucleotide sequence ID" value="NZ_JACIGG010000002.1"/>
</dbReference>
<evidence type="ECO:0000313" key="12">
    <source>
        <dbReference type="Proteomes" id="UP000249299"/>
    </source>
</evidence>
<keyword evidence="4" id="KW-0133">Cell shape</keyword>
<evidence type="ECO:0000256" key="9">
    <source>
        <dbReference type="RuleBase" id="RU004016"/>
    </source>
</evidence>
<reference evidence="11 12" key="1">
    <citation type="submission" date="2017-07" db="EMBL/GenBank/DDBJ databases">
        <title>Draft Genome Sequences of Select Purple Nonsulfur Bacteria.</title>
        <authorList>
            <person name="Lasarre B."/>
            <person name="Mckinlay J.B."/>
        </authorList>
    </citation>
    <scope>NUCLEOTIDE SEQUENCE [LARGE SCALE GENOMIC DNA]</scope>
    <source>
        <strain evidence="11 12">DSM 11290</strain>
    </source>
</reference>
<evidence type="ECO:0000256" key="7">
    <source>
        <dbReference type="PIRSR" id="PIRSR618044-1"/>
    </source>
</evidence>
<evidence type="ECO:0000259" key="10">
    <source>
        <dbReference type="PROSITE" id="PS51724"/>
    </source>
</evidence>
<proteinExistence type="inferred from homology"/>
<dbReference type="GO" id="GO:0006508">
    <property type="term" value="P:proteolysis"/>
    <property type="evidence" value="ECO:0007669"/>
    <property type="project" value="InterPro"/>
</dbReference>
<feature type="domain" description="SPOR" evidence="10">
    <location>
        <begin position="348"/>
        <end position="432"/>
    </location>
</feature>
<keyword evidence="6" id="KW-0961">Cell wall biogenesis/degradation</keyword>
<feature type="active site" description="Acyl-ester intermediate" evidence="7">
    <location>
        <position position="45"/>
    </location>
</feature>
<evidence type="ECO:0000256" key="6">
    <source>
        <dbReference type="ARBA" id="ARBA00023316"/>
    </source>
</evidence>
<sequence>MCALITAAAAPAASANSKYSAIVIDANTGKTLFSRHADAPRYPASLTKIMTLYILFEEMRAGRMNMETRLKVSRHAAAQAPSKLGLKPGSTIKVRDAMLALITKSANDVAAVVAENIAGSETHFAKRMTSTAHRLGMRNTTFRNASGLPNRAQRTTARDMATLGRAVQQHFPKEYRYFKTRVFKYRGRRYGNHNRLLGRVKGVDGIKTGYTRASGFNLVSSVRRGKRHIVAVVMGGRTGRSRNAHMTKLIRTYLPKASRSNLNPKAVIARGNGPAFRIAIPKNAPPPPLKPDDEIVTAAIPLVPVKPAARTASIRATALRAPSLPDRKAKRVKVQSISIATHDTPDQGPRPTGWQIQIAALPTNDEALALIGRARRAHDSLLQERKSYTMKVETGNGTLYRARFAGFDSKSAAKSACSSLKRKKFACYPLYE</sequence>
<comment type="caution">
    <text evidence="11">The sequence shown here is derived from an EMBL/GenBank/DDBJ whole genome shotgun (WGS) entry which is preliminary data.</text>
</comment>
<keyword evidence="5" id="KW-0573">Peptidoglycan synthesis</keyword>
<accession>A0A327JEF2</accession>
<evidence type="ECO:0000256" key="4">
    <source>
        <dbReference type="ARBA" id="ARBA00022960"/>
    </source>
</evidence>
<dbReference type="PROSITE" id="PS51724">
    <property type="entry name" value="SPOR"/>
    <property type="match status" value="1"/>
</dbReference>
<feature type="binding site" evidence="8">
    <location>
        <position position="207"/>
    </location>
    <ligand>
        <name>substrate</name>
    </ligand>
</feature>
<dbReference type="PANTHER" id="PTHR21581">
    <property type="entry name" value="D-ALANYL-D-ALANINE CARBOXYPEPTIDASE"/>
    <property type="match status" value="1"/>
</dbReference>
<evidence type="ECO:0000256" key="5">
    <source>
        <dbReference type="ARBA" id="ARBA00022984"/>
    </source>
</evidence>
<feature type="active site" evidence="7">
    <location>
        <position position="105"/>
    </location>
</feature>
<dbReference type="GO" id="GO:0009002">
    <property type="term" value="F:serine-type D-Ala-D-Ala carboxypeptidase activity"/>
    <property type="evidence" value="ECO:0007669"/>
    <property type="project" value="InterPro"/>
</dbReference>
<dbReference type="Gene3D" id="3.30.70.1070">
    <property type="entry name" value="Sporulation related repeat"/>
    <property type="match status" value="1"/>
</dbReference>
<dbReference type="AlphaFoldDB" id="A0A327JEF2"/>
<keyword evidence="2" id="KW-0732">Signal</keyword>
<dbReference type="InterPro" id="IPR012338">
    <property type="entry name" value="Beta-lactam/transpept-like"/>
</dbReference>